<evidence type="ECO:0000313" key="1">
    <source>
        <dbReference type="EMBL" id="SPO26019.1"/>
    </source>
</evidence>
<keyword evidence="2" id="KW-1185">Reference proteome</keyword>
<dbReference type="Proteomes" id="UP000324022">
    <property type="component" value="Unassembled WGS sequence"/>
</dbReference>
<sequence>MSLQSEPAPLLAKRPTALVTKCDGQPASRYHKLFGLGGILLVGIKPTEPLHTFTHLNPGCAGSMRTLNVLGAAPDTLEQAIIILKPTPQIVSGCLRIEENGTARAYWLPQTSRKEIMVSGATTTALLAEPSLTRLRESDAGTY</sequence>
<reference evidence="1 2" key="1">
    <citation type="submission" date="2018-03" db="EMBL/GenBank/DDBJ databases">
        <authorList>
            <person name="Guldener U."/>
        </authorList>
    </citation>
    <scope>NUCLEOTIDE SEQUENCE [LARGE SCALE GENOMIC DNA]</scope>
    <source>
        <strain evidence="1 2">NBRC100155</strain>
    </source>
</reference>
<name>A0A5C3E9Y3_9BASI</name>
<protein>
    <submittedName>
        <fullName evidence="1">Uncharacterized protein</fullName>
    </submittedName>
</protein>
<dbReference type="AlphaFoldDB" id="A0A5C3E9Y3"/>
<proteinExistence type="predicted"/>
<evidence type="ECO:0000313" key="2">
    <source>
        <dbReference type="Proteomes" id="UP000324022"/>
    </source>
</evidence>
<gene>
    <name evidence="1" type="ORF">UTRI_02293</name>
</gene>
<organism evidence="1 2">
    <name type="scientific">Ustilago trichophora</name>
    <dbReference type="NCBI Taxonomy" id="86804"/>
    <lineage>
        <taxon>Eukaryota</taxon>
        <taxon>Fungi</taxon>
        <taxon>Dikarya</taxon>
        <taxon>Basidiomycota</taxon>
        <taxon>Ustilaginomycotina</taxon>
        <taxon>Ustilaginomycetes</taxon>
        <taxon>Ustilaginales</taxon>
        <taxon>Ustilaginaceae</taxon>
        <taxon>Ustilago</taxon>
    </lineage>
</organism>
<accession>A0A5C3E9Y3</accession>
<dbReference type="EMBL" id="OOIN01000013">
    <property type="protein sequence ID" value="SPO26019.1"/>
    <property type="molecule type" value="Genomic_DNA"/>
</dbReference>